<dbReference type="PANTHER" id="PTHR41795">
    <property type="entry name" value="EXOPOLYSACCHARIDE SYNTHESIS PROTEIN"/>
    <property type="match status" value="1"/>
</dbReference>
<keyword evidence="1" id="KW-0472">Membrane</keyword>
<dbReference type="PANTHER" id="PTHR41795:SF1">
    <property type="entry name" value="EXOPOLYSACCHARIDE SYNTHESIS PROTEIN"/>
    <property type="match status" value="1"/>
</dbReference>
<proteinExistence type="predicted"/>
<protein>
    <submittedName>
        <fullName evidence="2">Exopolysaccharide biosynthesis protein</fullName>
    </submittedName>
</protein>
<name>A0A940N0T9_9PROT</name>
<gene>
    <name evidence="2" type="ORF">J5Y10_23580</name>
</gene>
<keyword evidence="3" id="KW-1185">Reference proteome</keyword>
<feature type="transmembrane region" description="Helical" evidence="1">
    <location>
        <begin position="146"/>
        <end position="170"/>
    </location>
</feature>
<evidence type="ECO:0000256" key="1">
    <source>
        <dbReference type="SAM" id="Phobius"/>
    </source>
</evidence>
<dbReference type="InterPro" id="IPR010331">
    <property type="entry name" value="ExoD"/>
</dbReference>
<keyword evidence="1" id="KW-0812">Transmembrane</keyword>
<evidence type="ECO:0000313" key="2">
    <source>
        <dbReference type="EMBL" id="MBP0495786.1"/>
    </source>
</evidence>
<comment type="caution">
    <text evidence="2">The sequence shown here is derived from an EMBL/GenBank/DDBJ whole genome shotgun (WGS) entry which is preliminary data.</text>
</comment>
<evidence type="ECO:0000313" key="3">
    <source>
        <dbReference type="Proteomes" id="UP000677537"/>
    </source>
</evidence>
<reference evidence="2" key="1">
    <citation type="submission" date="2021-03" db="EMBL/GenBank/DDBJ databases">
        <authorList>
            <person name="So Y."/>
        </authorList>
    </citation>
    <scope>NUCLEOTIDE SEQUENCE</scope>
    <source>
        <strain evidence="2">SG15</strain>
    </source>
</reference>
<accession>A0A940N0T9</accession>
<dbReference type="RefSeq" id="WP_209376583.1">
    <property type="nucleotide sequence ID" value="NZ_JAGIZA010000021.1"/>
</dbReference>
<feature type="transmembrane region" description="Helical" evidence="1">
    <location>
        <begin position="272"/>
        <end position="293"/>
    </location>
</feature>
<keyword evidence="1" id="KW-1133">Transmembrane helix</keyword>
<dbReference type="Pfam" id="PF06055">
    <property type="entry name" value="ExoD"/>
    <property type="match status" value="1"/>
</dbReference>
<organism evidence="2 3">
    <name type="scientific">Roseomonas indoligenes</name>
    <dbReference type="NCBI Taxonomy" id="2820811"/>
    <lineage>
        <taxon>Bacteria</taxon>
        <taxon>Pseudomonadati</taxon>
        <taxon>Pseudomonadota</taxon>
        <taxon>Alphaproteobacteria</taxon>
        <taxon>Acetobacterales</taxon>
        <taxon>Roseomonadaceae</taxon>
        <taxon>Roseomonas</taxon>
    </lineage>
</organism>
<sequence>MAFVGLRIRPSDGGRQGPACDPAGCPLLKLSAQERPFCLRPTSPLRLAAIPAGRRVFWPFAKQTSPFRVELWPDSPGHTDDVGTPFPALVHRSISRRCAIGGTPSLQTDAEARQPTSVVLADLFQQAAPEHVTLDWLLRGLGDRSFGVLLLLLALLGALPGVSVAVALLLPIPAYQMLRAHPGPVFPRAVATRPISARPLARLIRGVVPVLRLLEKVVHPRWATPFEATKRVVGAAILPVSVGFFVPVPLSNIPPALVVALIAFAYLERDGLLLLFGLLTALAVVVGAALLAWETLSTTGWVPGLL</sequence>
<dbReference type="EMBL" id="JAGIZA010000021">
    <property type="protein sequence ID" value="MBP0495786.1"/>
    <property type="molecule type" value="Genomic_DNA"/>
</dbReference>
<dbReference type="Proteomes" id="UP000677537">
    <property type="component" value="Unassembled WGS sequence"/>
</dbReference>
<feature type="transmembrane region" description="Helical" evidence="1">
    <location>
        <begin position="244"/>
        <end position="267"/>
    </location>
</feature>
<dbReference type="AlphaFoldDB" id="A0A940N0T9"/>